<proteinExistence type="predicted"/>
<comment type="caution">
    <text evidence="1">The sequence shown here is derived from an EMBL/GenBank/DDBJ whole genome shotgun (WGS) entry which is preliminary data.</text>
</comment>
<sequence>MALEEILLKIRELSEAERRELLRELAGQKKLSEREAAERFDRAAGSWSDFDAEGFVREVYTRRASDRRLGVEW</sequence>
<dbReference type="EMBL" id="QSLN01000014">
    <property type="protein sequence ID" value="RDV81839.1"/>
    <property type="molecule type" value="Genomic_DNA"/>
</dbReference>
<evidence type="ECO:0000313" key="1">
    <source>
        <dbReference type="EMBL" id="RDV81839.1"/>
    </source>
</evidence>
<dbReference type="AlphaFoldDB" id="A0A3D8P361"/>
<protein>
    <submittedName>
        <fullName evidence="1">Uncharacterized protein</fullName>
    </submittedName>
</protein>
<keyword evidence="2" id="KW-1185">Reference proteome</keyword>
<evidence type="ECO:0000313" key="2">
    <source>
        <dbReference type="Proteomes" id="UP000256329"/>
    </source>
</evidence>
<reference evidence="1 2" key="1">
    <citation type="submission" date="2018-08" db="EMBL/GenBank/DDBJ databases">
        <title>Form III RuBisCO-mediated autotrophy in Thermodesulfobium bacteria.</title>
        <authorList>
            <person name="Toshchakov S.V."/>
            <person name="Kublanov I.V."/>
            <person name="Frolov E."/>
            <person name="Bonch-Osmolovskaya E.A."/>
            <person name="Tourova T.P."/>
            <person name="Chernych N.A."/>
            <person name="Lebedinsky A.V."/>
        </authorList>
    </citation>
    <scope>NUCLEOTIDE SEQUENCE [LARGE SCALE GENOMIC DNA]</scope>
    <source>
        <strain evidence="1 2">SR</strain>
    </source>
</reference>
<gene>
    <name evidence="1" type="ORF">DXX99_08680</name>
</gene>
<accession>A0A3D8P361</accession>
<dbReference type="Proteomes" id="UP000256329">
    <property type="component" value="Unassembled WGS sequence"/>
</dbReference>
<dbReference type="RefSeq" id="WP_115793095.1">
    <property type="nucleotide sequence ID" value="NZ_QSLN01000014.1"/>
</dbReference>
<name>A0A3D8P361_9THEO</name>
<organism evidence="1 2">
    <name type="scientific">Ammonifex thiophilus</name>
    <dbReference type="NCBI Taxonomy" id="444093"/>
    <lineage>
        <taxon>Bacteria</taxon>
        <taxon>Bacillati</taxon>
        <taxon>Bacillota</taxon>
        <taxon>Clostridia</taxon>
        <taxon>Thermoanaerobacterales</taxon>
        <taxon>Thermoanaerobacteraceae</taxon>
        <taxon>Ammonifex</taxon>
    </lineage>
</organism>